<accession>A0A934MH95</accession>
<protein>
    <submittedName>
        <fullName evidence="4">SDR family oxidoreductase</fullName>
    </submittedName>
</protein>
<dbReference type="FunFam" id="3.40.50.720:FF:000084">
    <property type="entry name" value="Short-chain dehydrogenase reductase"/>
    <property type="match status" value="1"/>
</dbReference>
<dbReference type="PRINTS" id="PR00081">
    <property type="entry name" value="GDHRDH"/>
</dbReference>
<dbReference type="SUPFAM" id="SSF51735">
    <property type="entry name" value="NAD(P)-binding Rossmann-fold domains"/>
    <property type="match status" value="1"/>
</dbReference>
<dbReference type="AlphaFoldDB" id="A0A934MH95"/>
<comment type="caution">
    <text evidence="4">The sequence shown here is derived from an EMBL/GenBank/DDBJ whole genome shotgun (WGS) entry which is preliminary data.</text>
</comment>
<dbReference type="Pfam" id="PF13561">
    <property type="entry name" value="adh_short_C2"/>
    <property type="match status" value="1"/>
</dbReference>
<dbReference type="Gene3D" id="3.40.50.720">
    <property type="entry name" value="NAD(P)-binding Rossmann-like Domain"/>
    <property type="match status" value="1"/>
</dbReference>
<dbReference type="RefSeq" id="WP_198883322.1">
    <property type="nucleotide sequence ID" value="NZ_JAEKJA010000015.1"/>
</dbReference>
<dbReference type="GO" id="GO:0016616">
    <property type="term" value="F:oxidoreductase activity, acting on the CH-OH group of donors, NAD or NADP as acceptor"/>
    <property type="evidence" value="ECO:0007669"/>
    <property type="project" value="TreeGrafter"/>
</dbReference>
<dbReference type="SMART" id="SM00822">
    <property type="entry name" value="PKS_KR"/>
    <property type="match status" value="1"/>
</dbReference>
<organism evidence="4 5">
    <name type="scientific">Acuticoccus mangrovi</name>
    <dbReference type="NCBI Taxonomy" id="2796142"/>
    <lineage>
        <taxon>Bacteria</taxon>
        <taxon>Pseudomonadati</taxon>
        <taxon>Pseudomonadota</taxon>
        <taxon>Alphaproteobacteria</taxon>
        <taxon>Hyphomicrobiales</taxon>
        <taxon>Amorphaceae</taxon>
        <taxon>Acuticoccus</taxon>
    </lineage>
</organism>
<evidence type="ECO:0000313" key="4">
    <source>
        <dbReference type="EMBL" id="MBJ3777418.1"/>
    </source>
</evidence>
<dbReference type="EMBL" id="JAEKJA010000015">
    <property type="protein sequence ID" value="MBJ3777418.1"/>
    <property type="molecule type" value="Genomic_DNA"/>
</dbReference>
<evidence type="ECO:0000256" key="1">
    <source>
        <dbReference type="ARBA" id="ARBA00006484"/>
    </source>
</evidence>
<dbReference type="PROSITE" id="PS00061">
    <property type="entry name" value="ADH_SHORT"/>
    <property type="match status" value="1"/>
</dbReference>
<dbReference type="InterPro" id="IPR020904">
    <property type="entry name" value="Sc_DH/Rdtase_CS"/>
</dbReference>
<evidence type="ECO:0000259" key="3">
    <source>
        <dbReference type="SMART" id="SM00822"/>
    </source>
</evidence>
<reference evidence="4" key="1">
    <citation type="submission" date="2020-12" db="EMBL/GenBank/DDBJ databases">
        <title>Bacterial taxonomy.</title>
        <authorList>
            <person name="Pan X."/>
        </authorList>
    </citation>
    <scope>NUCLEOTIDE SEQUENCE</scope>
    <source>
        <strain evidence="4">B2012</strain>
    </source>
</reference>
<dbReference type="PANTHER" id="PTHR42760">
    <property type="entry name" value="SHORT-CHAIN DEHYDROGENASES/REDUCTASES FAMILY MEMBER"/>
    <property type="match status" value="1"/>
</dbReference>
<feature type="domain" description="Ketoreductase" evidence="3">
    <location>
        <begin position="15"/>
        <end position="190"/>
    </location>
</feature>
<dbReference type="InterPro" id="IPR002347">
    <property type="entry name" value="SDR_fam"/>
</dbReference>
<keyword evidence="5" id="KW-1185">Reference proteome</keyword>
<dbReference type="InterPro" id="IPR057326">
    <property type="entry name" value="KR_dom"/>
</dbReference>
<keyword evidence="2" id="KW-0560">Oxidoreductase</keyword>
<comment type="similarity">
    <text evidence="1">Belongs to the short-chain dehydrogenases/reductases (SDR) family.</text>
</comment>
<dbReference type="InterPro" id="IPR036291">
    <property type="entry name" value="NAD(P)-bd_dom_sf"/>
</dbReference>
<name>A0A934MH95_9HYPH</name>
<dbReference type="PANTHER" id="PTHR42760:SF133">
    <property type="entry name" value="3-OXOACYL-[ACYL-CARRIER-PROTEIN] REDUCTASE"/>
    <property type="match status" value="1"/>
</dbReference>
<evidence type="ECO:0000313" key="5">
    <source>
        <dbReference type="Proteomes" id="UP000609531"/>
    </source>
</evidence>
<sequence>MIAIAPPFEPLPVPRTAIVTGGAGALGFAIAQRLAAAGRRVALFDRGANVAEMAAALPDAAAFRCDVSEADALRRAYHETVHLMGPPGVVIHAAGYASVAPFLDTDLNNFETSLTVNLTAGFLLYQLAARDLVAMGAGGRFVSITSISGARAGFGRVAYGTAKAGLIHLTAQMALELGPYGITANAVGPGPVDTPMSRAGHTAEMRADYVRTIPMARYGEERETAHAVAFLASDEASYVTGQTLFVDGGYMASGMGVTIAQNAAAVRRPAPSKKDPT</sequence>
<gene>
    <name evidence="4" type="ORF">JCR33_17050</name>
</gene>
<dbReference type="Proteomes" id="UP000609531">
    <property type="component" value="Unassembled WGS sequence"/>
</dbReference>
<proteinExistence type="inferred from homology"/>
<evidence type="ECO:0000256" key="2">
    <source>
        <dbReference type="ARBA" id="ARBA00023002"/>
    </source>
</evidence>